<feature type="transmembrane region" description="Helical" evidence="1">
    <location>
        <begin position="36"/>
        <end position="54"/>
    </location>
</feature>
<name>A0A1G9MP77_9BACI</name>
<feature type="transmembrane region" description="Helical" evidence="1">
    <location>
        <begin position="60"/>
        <end position="79"/>
    </location>
</feature>
<proteinExistence type="predicted"/>
<evidence type="ECO:0000313" key="3">
    <source>
        <dbReference type="Proteomes" id="UP000182347"/>
    </source>
</evidence>
<reference evidence="3" key="1">
    <citation type="submission" date="2016-10" db="EMBL/GenBank/DDBJ databases">
        <authorList>
            <person name="Varghese N."/>
            <person name="Submissions S."/>
        </authorList>
    </citation>
    <scope>NUCLEOTIDE SEQUENCE [LARGE SCALE GENOMIC DNA]</scope>
    <source>
        <strain evidence="3">CGMCC 1.6199</strain>
    </source>
</reference>
<dbReference type="EMBL" id="FNHF01000001">
    <property type="protein sequence ID" value="SDL75821.1"/>
    <property type="molecule type" value="Genomic_DNA"/>
</dbReference>
<accession>A0A1G9MP77</accession>
<dbReference type="Proteomes" id="UP000182347">
    <property type="component" value="Unassembled WGS sequence"/>
</dbReference>
<sequence>MMGILLTTILSFPLFFLFSLLAMIRKKKSSKSIRNWIIIFITGFVLCGLFNYLALPALTVPNLLVENFIVCLVLVPLLYYKTGIPFSYKRPHRSISGILIILLIVALPVSLFIGLSALDNAYHSIAKQETGEAEPFNEDDTPITVSPEFARNKVQKAMSVVPNTQFYDLGKLQVQKVDNEIMYVAPVEFTGLWKYLRGKETEGFFTIPATDINAQPQFVQSNMLFTNSSYFNHNVQRTIYNEYPHYVQSGEAQIEVDDDGKPWYIQTLYKPIKLTNKPDMDHLKVAVVDPVSGDLQLYNPSEAPSFIDSPVSSEMAGKQNNYFGKYVHGWLNALFGKKDVKIPNESGTENTVTPIFDSNGEMYYFTDMASPKENIDSALGYTLINARTAELTYYSGKNNSGIMDSKGAKQIVNKEFPEKNWEGSMPILYNIDGNPTWVVNVLDPNGLFKQYAYIKANDSDFVVFGETAEETLAAYRMQLAQDPGNPEASEDVELETISGEVNRSLVTSTASGQSVQFILKDDTTIYTVNASKAPLAIFLQQGDVVEMEVKIRDNDVGTVEQISIASLEKK</sequence>
<dbReference type="STRING" id="482461.SAMN05216244_0666"/>
<evidence type="ECO:0000256" key="1">
    <source>
        <dbReference type="SAM" id="Phobius"/>
    </source>
</evidence>
<dbReference type="RefSeq" id="WP_074597426.1">
    <property type="nucleotide sequence ID" value="NZ_FNHF01000001.1"/>
</dbReference>
<organism evidence="2 3">
    <name type="scientific">Sediminibacillus halophilus</name>
    <dbReference type="NCBI Taxonomy" id="482461"/>
    <lineage>
        <taxon>Bacteria</taxon>
        <taxon>Bacillati</taxon>
        <taxon>Bacillota</taxon>
        <taxon>Bacilli</taxon>
        <taxon>Bacillales</taxon>
        <taxon>Bacillaceae</taxon>
        <taxon>Sediminibacillus</taxon>
    </lineage>
</organism>
<dbReference type="OrthoDB" id="3169575at2"/>
<protein>
    <submittedName>
        <fullName evidence="2">Uncharacterized protein</fullName>
    </submittedName>
</protein>
<keyword evidence="1" id="KW-0812">Transmembrane</keyword>
<dbReference type="AlphaFoldDB" id="A0A1G9MP77"/>
<keyword evidence="3" id="KW-1185">Reference proteome</keyword>
<feature type="transmembrane region" description="Helical" evidence="1">
    <location>
        <begin position="99"/>
        <end position="118"/>
    </location>
</feature>
<keyword evidence="1" id="KW-1133">Transmembrane helix</keyword>
<feature type="transmembrane region" description="Helical" evidence="1">
    <location>
        <begin position="6"/>
        <end position="24"/>
    </location>
</feature>
<evidence type="ECO:0000313" key="2">
    <source>
        <dbReference type="EMBL" id="SDL75821.1"/>
    </source>
</evidence>
<gene>
    <name evidence="2" type="ORF">SAMN05216244_0666</name>
</gene>
<keyword evidence="1" id="KW-0472">Membrane</keyword>